<protein>
    <recommendedName>
        <fullName evidence="2">SET domain-containing protein</fullName>
    </recommendedName>
</protein>
<evidence type="ECO:0000313" key="3">
    <source>
        <dbReference type="EMBL" id="CAK7218552.1"/>
    </source>
</evidence>
<dbReference type="SMART" id="SM00317">
    <property type="entry name" value="SET"/>
    <property type="match status" value="1"/>
</dbReference>
<dbReference type="PROSITE" id="PS50280">
    <property type="entry name" value="SET"/>
    <property type="match status" value="1"/>
</dbReference>
<organism evidence="3 4">
    <name type="scientific">Sporothrix eucalyptigena</name>
    <dbReference type="NCBI Taxonomy" id="1812306"/>
    <lineage>
        <taxon>Eukaryota</taxon>
        <taxon>Fungi</taxon>
        <taxon>Dikarya</taxon>
        <taxon>Ascomycota</taxon>
        <taxon>Pezizomycotina</taxon>
        <taxon>Sordariomycetes</taxon>
        <taxon>Sordariomycetidae</taxon>
        <taxon>Ophiostomatales</taxon>
        <taxon>Ophiostomataceae</taxon>
        <taxon>Sporothrix</taxon>
    </lineage>
</organism>
<name>A0ABP0BGB4_9PEZI</name>
<sequence>MVFAWTSALVLLAVFTANGNSSKASSTAKSGPTMTATTDIHMAGTCRRQTALAGDDNTATCSLIVDEFSAAKTNQWAPWTHKPVCTDAYRAGAGGKKVRLQQFCVFTDATFRGGRGISVIAAPHAAAAMAHALDDSGIPARLRDHVSTPLAGDPAFEHGPIREDGTGNAFAVQDIPGQGKGVVAARKIKKGEVVFVDYVTVLSQNTFSAHDDMSTLGIEDTGKADEGQIMQLLQVAVAQLPATQQTKVHALAHSLGGERIRDILRTNVFGGITIADASYIGLFPLGSRVNHNCQPNTYWRYTPGYLSQEVIAMRDIEPGEEVTHSYIPLGIVHDERQQKMRSWGFNCTCSLCAAPENKRLLADQRRRRLLAIHTELVAFGNEDPDTATTEVDRGAKRLGEMTDEMLFLIEKEETWPLLCDYYPAVTRAYLAIDDVVRARQHWQNADEAWATYGGEQHEFADELKELNLEIAAQEKLMAGSGSSSR</sequence>
<dbReference type="InterPro" id="IPR053185">
    <property type="entry name" value="SET_domain_protein"/>
</dbReference>
<dbReference type="InterPro" id="IPR001214">
    <property type="entry name" value="SET_dom"/>
</dbReference>
<feature type="signal peptide" evidence="1">
    <location>
        <begin position="1"/>
        <end position="19"/>
    </location>
</feature>
<dbReference type="CDD" id="cd20071">
    <property type="entry name" value="SET_SMYD"/>
    <property type="match status" value="1"/>
</dbReference>
<proteinExistence type="predicted"/>
<dbReference type="PANTHER" id="PTHR47332">
    <property type="entry name" value="SET DOMAIN-CONTAINING PROTEIN 5"/>
    <property type="match status" value="1"/>
</dbReference>
<accession>A0ABP0BGB4</accession>
<keyword evidence="1" id="KW-0732">Signal</keyword>
<comment type="caution">
    <text evidence="3">The sequence shown here is derived from an EMBL/GenBank/DDBJ whole genome shotgun (WGS) entry which is preliminary data.</text>
</comment>
<reference evidence="3 4" key="1">
    <citation type="submission" date="2024-01" db="EMBL/GenBank/DDBJ databases">
        <authorList>
            <person name="Allen C."/>
            <person name="Tagirdzhanova G."/>
        </authorList>
    </citation>
    <scope>NUCLEOTIDE SEQUENCE [LARGE SCALE GENOMIC DNA]</scope>
</reference>
<feature type="chain" id="PRO_5045119616" description="SET domain-containing protein" evidence="1">
    <location>
        <begin position="20"/>
        <end position="485"/>
    </location>
</feature>
<evidence type="ECO:0000259" key="2">
    <source>
        <dbReference type="PROSITE" id="PS50280"/>
    </source>
</evidence>
<keyword evidence="4" id="KW-1185">Reference proteome</keyword>
<dbReference type="InterPro" id="IPR046341">
    <property type="entry name" value="SET_dom_sf"/>
</dbReference>
<dbReference type="SUPFAM" id="SSF82199">
    <property type="entry name" value="SET domain"/>
    <property type="match status" value="1"/>
</dbReference>
<dbReference type="Proteomes" id="UP001642482">
    <property type="component" value="Unassembled WGS sequence"/>
</dbReference>
<dbReference type="Pfam" id="PF00856">
    <property type="entry name" value="SET"/>
    <property type="match status" value="1"/>
</dbReference>
<gene>
    <name evidence="3" type="ORF">SEUCBS140593_003585</name>
</gene>
<dbReference type="EMBL" id="CAWUHD010000028">
    <property type="protein sequence ID" value="CAK7218552.1"/>
    <property type="molecule type" value="Genomic_DNA"/>
</dbReference>
<dbReference type="PANTHER" id="PTHR47332:SF6">
    <property type="entry name" value="SET DOMAIN-CONTAINING PROTEIN"/>
    <property type="match status" value="1"/>
</dbReference>
<evidence type="ECO:0000256" key="1">
    <source>
        <dbReference type="SAM" id="SignalP"/>
    </source>
</evidence>
<evidence type="ECO:0000313" key="4">
    <source>
        <dbReference type="Proteomes" id="UP001642482"/>
    </source>
</evidence>
<dbReference type="Gene3D" id="2.170.270.10">
    <property type="entry name" value="SET domain"/>
    <property type="match status" value="1"/>
</dbReference>
<feature type="domain" description="SET" evidence="2">
    <location>
        <begin position="168"/>
        <end position="327"/>
    </location>
</feature>